<comment type="caution">
    <text evidence="2">The sequence shown here is derived from an EMBL/GenBank/DDBJ whole genome shotgun (WGS) entry which is preliminary data.</text>
</comment>
<gene>
    <name evidence="2" type="ORF">E2C01_035636</name>
</gene>
<accession>A0A5B7FBZ8</accession>
<name>A0A5B7FBZ8_PORTR</name>
<evidence type="ECO:0000256" key="1">
    <source>
        <dbReference type="SAM" id="MobiDB-lite"/>
    </source>
</evidence>
<evidence type="ECO:0000313" key="3">
    <source>
        <dbReference type="Proteomes" id="UP000324222"/>
    </source>
</evidence>
<feature type="region of interest" description="Disordered" evidence="1">
    <location>
        <begin position="43"/>
        <end position="68"/>
    </location>
</feature>
<dbReference type="Proteomes" id="UP000324222">
    <property type="component" value="Unassembled WGS sequence"/>
</dbReference>
<reference evidence="2 3" key="1">
    <citation type="submission" date="2019-05" db="EMBL/GenBank/DDBJ databases">
        <title>Another draft genome of Portunus trituberculatus and its Hox gene families provides insights of decapod evolution.</title>
        <authorList>
            <person name="Jeong J.-H."/>
            <person name="Song I."/>
            <person name="Kim S."/>
            <person name="Choi T."/>
            <person name="Kim D."/>
            <person name="Ryu S."/>
            <person name="Kim W."/>
        </authorList>
    </citation>
    <scope>NUCLEOTIDE SEQUENCE [LARGE SCALE GENOMIC DNA]</scope>
    <source>
        <tissue evidence="2">Muscle</tissue>
    </source>
</reference>
<organism evidence="2 3">
    <name type="scientific">Portunus trituberculatus</name>
    <name type="common">Swimming crab</name>
    <name type="synonym">Neptunus trituberculatus</name>
    <dbReference type="NCBI Taxonomy" id="210409"/>
    <lineage>
        <taxon>Eukaryota</taxon>
        <taxon>Metazoa</taxon>
        <taxon>Ecdysozoa</taxon>
        <taxon>Arthropoda</taxon>
        <taxon>Crustacea</taxon>
        <taxon>Multicrustacea</taxon>
        <taxon>Malacostraca</taxon>
        <taxon>Eumalacostraca</taxon>
        <taxon>Eucarida</taxon>
        <taxon>Decapoda</taxon>
        <taxon>Pleocyemata</taxon>
        <taxon>Brachyura</taxon>
        <taxon>Eubrachyura</taxon>
        <taxon>Portunoidea</taxon>
        <taxon>Portunidae</taxon>
        <taxon>Portuninae</taxon>
        <taxon>Portunus</taxon>
    </lineage>
</organism>
<keyword evidence="3" id="KW-1185">Reference proteome</keyword>
<feature type="compositionally biased region" description="Basic and acidic residues" evidence="1">
    <location>
        <begin position="51"/>
        <end position="62"/>
    </location>
</feature>
<evidence type="ECO:0000313" key="2">
    <source>
        <dbReference type="EMBL" id="MPC42024.1"/>
    </source>
</evidence>
<dbReference type="EMBL" id="VSRR010005279">
    <property type="protein sequence ID" value="MPC42024.1"/>
    <property type="molecule type" value="Genomic_DNA"/>
</dbReference>
<protein>
    <submittedName>
        <fullName evidence="2">Uncharacterized protein</fullName>
    </submittedName>
</protein>
<dbReference type="AlphaFoldDB" id="A0A5B7FBZ8"/>
<proteinExistence type="predicted"/>
<sequence length="68" mass="7516">MVGYIIHIRFTSSLISISLKLTESLLTFSYAKALTNTGYPLPQKAPLSGHSAEKATPESHHVETHKKH</sequence>